<dbReference type="InterPro" id="IPR023393">
    <property type="entry name" value="START-like_dom_sf"/>
</dbReference>
<evidence type="ECO:0000256" key="1">
    <source>
        <dbReference type="ARBA" id="ARBA00006817"/>
    </source>
</evidence>
<sequence length="366" mass="39806">MMIENPTTITAQPGSPFIEVVRDFDAPPARLFRAYTDPELVTRWLGPRDVEMRLVEYDARPGGRYRYVHRDTEGDEHVFHGVFHTVAPGERIIQTFEYEGTPGVVSLDSATFEDLGGRTRLWSRSVFPSVEARDAMIAGGMERGVADSMDRLGELVHDEGEDRPEAGPVVLDITMSLDGYVTAPGAGPDHGLGVGGEILHAWVTDERTPRDAEILHRSFVDTGAVIMGRRTFDVVDGPNGWGDEVGYGHDQDQIAAPPVFVVTHSRPEKVRLRDRFHFVTDGLDSAVDKARAAAGGKDVVILGGGAIAEQFLRAGLVDILRIHLAPLILGGGTSLFPEGMPGSLRLEPLGSVSTPAAEHLTYRVIK</sequence>
<dbReference type="Pfam" id="PF08327">
    <property type="entry name" value="AHSA1"/>
    <property type="match status" value="1"/>
</dbReference>
<gene>
    <name evidence="4" type="ORF">F5972_14930</name>
</gene>
<comment type="caution">
    <text evidence="4">The sequence shown here is derived from an EMBL/GenBank/DDBJ whole genome shotgun (WGS) entry which is preliminary data.</text>
</comment>
<dbReference type="InterPro" id="IPR013538">
    <property type="entry name" value="ASHA1/2-like_C"/>
</dbReference>
<dbReference type="PANTHER" id="PTHR38011:SF12">
    <property type="entry name" value="BIFUNCTIONAL DEAMINASE-REDUCTASE DOMAIN PROTEIN"/>
    <property type="match status" value="1"/>
</dbReference>
<dbReference type="GO" id="GO:0008703">
    <property type="term" value="F:5-amino-6-(5-phosphoribosylamino)uracil reductase activity"/>
    <property type="evidence" value="ECO:0007669"/>
    <property type="project" value="InterPro"/>
</dbReference>
<accession>A0A5J5K2U3</accession>
<dbReference type="InterPro" id="IPR050765">
    <property type="entry name" value="Riboflavin_Biosynth_HTPR"/>
</dbReference>
<dbReference type="SUPFAM" id="SSF53597">
    <property type="entry name" value="Dihydrofolate reductase-like"/>
    <property type="match status" value="1"/>
</dbReference>
<keyword evidence="5" id="KW-1185">Reference proteome</keyword>
<comment type="similarity">
    <text evidence="1">Belongs to the AHA1 family.</text>
</comment>
<protein>
    <submittedName>
        <fullName evidence="4">Uncharacterized protein</fullName>
    </submittedName>
</protein>
<dbReference type="PANTHER" id="PTHR38011">
    <property type="entry name" value="DIHYDROFOLATE REDUCTASE FAMILY PROTEIN (AFU_ORTHOLOGUE AFUA_8G06820)"/>
    <property type="match status" value="1"/>
</dbReference>
<dbReference type="InterPro" id="IPR024072">
    <property type="entry name" value="DHFR-like_dom_sf"/>
</dbReference>
<dbReference type="InterPro" id="IPR002734">
    <property type="entry name" value="RibDG_C"/>
</dbReference>
<evidence type="ECO:0000313" key="5">
    <source>
        <dbReference type="Proteomes" id="UP000327011"/>
    </source>
</evidence>
<reference evidence="4 5" key="1">
    <citation type="submission" date="2019-09" db="EMBL/GenBank/DDBJ databases">
        <title>Screening of Novel Bioactive Compounds from Soil-Associated.</title>
        <authorList>
            <person name="Gong X."/>
        </authorList>
    </citation>
    <scope>NUCLEOTIDE SEQUENCE [LARGE SCALE GENOMIC DNA]</scope>
    <source>
        <strain evidence="4 5">Gxj-6</strain>
    </source>
</reference>
<evidence type="ECO:0000259" key="2">
    <source>
        <dbReference type="Pfam" id="PF01872"/>
    </source>
</evidence>
<dbReference type="EMBL" id="VYTZ01000005">
    <property type="protein sequence ID" value="KAA9378578.1"/>
    <property type="molecule type" value="Genomic_DNA"/>
</dbReference>
<dbReference type="SUPFAM" id="SSF55961">
    <property type="entry name" value="Bet v1-like"/>
    <property type="match status" value="1"/>
</dbReference>
<evidence type="ECO:0000259" key="3">
    <source>
        <dbReference type="Pfam" id="PF08327"/>
    </source>
</evidence>
<name>A0A5J5K2U3_9ACTN</name>
<dbReference type="CDD" id="cd07826">
    <property type="entry name" value="SRPBCC_CalC_Aha1-like_9"/>
    <property type="match status" value="1"/>
</dbReference>
<dbReference type="Proteomes" id="UP000327011">
    <property type="component" value="Unassembled WGS sequence"/>
</dbReference>
<evidence type="ECO:0000313" key="4">
    <source>
        <dbReference type="EMBL" id="KAA9378578.1"/>
    </source>
</evidence>
<feature type="domain" description="Bacterial bifunctional deaminase-reductase C-terminal" evidence="2">
    <location>
        <begin position="169"/>
        <end position="351"/>
    </location>
</feature>
<dbReference type="AlphaFoldDB" id="A0A5J5K2U3"/>
<proteinExistence type="inferred from homology"/>
<dbReference type="GO" id="GO:0009231">
    <property type="term" value="P:riboflavin biosynthetic process"/>
    <property type="evidence" value="ECO:0007669"/>
    <property type="project" value="InterPro"/>
</dbReference>
<feature type="domain" description="Activator of Hsp90 ATPase homologue 1/2-like C-terminal" evidence="3">
    <location>
        <begin position="25"/>
        <end position="156"/>
    </location>
</feature>
<dbReference type="Pfam" id="PF01872">
    <property type="entry name" value="RibD_C"/>
    <property type="match status" value="1"/>
</dbReference>
<organism evidence="4 5">
    <name type="scientific">Microbispora cellulosiformans</name>
    <dbReference type="NCBI Taxonomy" id="2614688"/>
    <lineage>
        <taxon>Bacteria</taxon>
        <taxon>Bacillati</taxon>
        <taxon>Actinomycetota</taxon>
        <taxon>Actinomycetes</taxon>
        <taxon>Streptosporangiales</taxon>
        <taxon>Streptosporangiaceae</taxon>
        <taxon>Microbispora</taxon>
    </lineage>
</organism>
<dbReference type="Gene3D" id="3.30.530.20">
    <property type="match status" value="1"/>
</dbReference>
<dbReference type="Gene3D" id="3.40.430.10">
    <property type="entry name" value="Dihydrofolate Reductase, subunit A"/>
    <property type="match status" value="1"/>
</dbReference>